<dbReference type="AlphaFoldDB" id="A0A5N5QB17"/>
<dbReference type="PANTHER" id="PTHR10098:SF108">
    <property type="entry name" value="TETRATRICOPEPTIDE REPEAT PROTEIN 28"/>
    <property type="match status" value="1"/>
</dbReference>
<feature type="region of interest" description="Disordered" evidence="1">
    <location>
        <begin position="158"/>
        <end position="185"/>
    </location>
</feature>
<dbReference type="PANTHER" id="PTHR10098">
    <property type="entry name" value="RAPSYN-RELATED"/>
    <property type="match status" value="1"/>
</dbReference>
<keyword evidence="3" id="KW-1185">Reference proteome</keyword>
<dbReference type="InterPro" id="IPR019734">
    <property type="entry name" value="TPR_rpt"/>
</dbReference>
<proteinExistence type="predicted"/>
<dbReference type="Gene3D" id="1.25.40.10">
    <property type="entry name" value="Tetratricopeptide repeat domain"/>
    <property type="match status" value="1"/>
</dbReference>
<dbReference type="OrthoDB" id="626167at2759"/>
<dbReference type="SMART" id="SM00028">
    <property type="entry name" value="TPR"/>
    <property type="match status" value="3"/>
</dbReference>
<feature type="compositionally biased region" description="Low complexity" evidence="1">
    <location>
        <begin position="166"/>
        <end position="185"/>
    </location>
</feature>
<evidence type="ECO:0000313" key="3">
    <source>
        <dbReference type="Proteomes" id="UP000383932"/>
    </source>
</evidence>
<dbReference type="EMBL" id="SSOP01000342">
    <property type="protein sequence ID" value="KAB5588945.1"/>
    <property type="molecule type" value="Genomic_DNA"/>
</dbReference>
<dbReference type="InterPro" id="IPR011990">
    <property type="entry name" value="TPR-like_helical_dom_sf"/>
</dbReference>
<accession>A0A5N5QB17</accession>
<gene>
    <name evidence="2" type="ORF">CTheo_7614</name>
</gene>
<dbReference type="Proteomes" id="UP000383932">
    <property type="component" value="Unassembled WGS sequence"/>
</dbReference>
<dbReference type="SUPFAM" id="SSF48452">
    <property type="entry name" value="TPR-like"/>
    <property type="match status" value="1"/>
</dbReference>
<sequence>MSLFISYQPPTGDALFGEMGLSESYEQVIEAACKMWGHYLPADEQIAGRYLARQIERGGNLIWARLSESRFAELIRNGPPDELELQLQIDCIPTMNVDSRQATSSPSTLEIPPSIRTDGNNAMEHQPMDELGSFTNNARYVTPLTPSSSFREHRIEMLSPPTSSSGATHPPATTGSTSTARRSTIISPKSGGSALFDSGLKSSLSGWYIQALAQFKSAAQQYHEIGDARHEADCLVRLGVTRSHLKDFIFARSHFLAARSLYESLGDECLQEKFQCDRHLARIEEDTGNLQAAMLAYQELKSATKEKGLLTEYAWCSYYLGHLFNRMKRFDEARSNLKDAIDVSRTVGDIEIQALATEDTGYATECEGDLKLAVTFYRKALKLFKAQGKGKWVENESRVRRKIGFLVIAAMFTRTHKSK</sequence>
<evidence type="ECO:0008006" key="4">
    <source>
        <dbReference type="Google" id="ProtNLM"/>
    </source>
</evidence>
<comment type="caution">
    <text evidence="2">The sequence shown here is derived from an EMBL/GenBank/DDBJ whole genome shotgun (WGS) entry which is preliminary data.</text>
</comment>
<name>A0A5N5QB17_9AGAM</name>
<reference evidence="2 3" key="1">
    <citation type="journal article" date="2019" name="Fungal Biol. Biotechnol.">
        <title>Draft genome sequence of fastidious pathogen Ceratobasidium theobromae, which causes vascular-streak dieback in Theobroma cacao.</title>
        <authorList>
            <person name="Ali S.S."/>
            <person name="Asman A."/>
            <person name="Shao J."/>
            <person name="Firmansyah A.P."/>
            <person name="Susilo A.W."/>
            <person name="Rosmana A."/>
            <person name="McMahon P."/>
            <person name="Junaid M."/>
            <person name="Guest D."/>
            <person name="Kheng T.Y."/>
            <person name="Meinhardt L.W."/>
            <person name="Bailey B.A."/>
        </authorList>
    </citation>
    <scope>NUCLEOTIDE SEQUENCE [LARGE SCALE GENOMIC DNA]</scope>
    <source>
        <strain evidence="2 3">CT2</strain>
    </source>
</reference>
<protein>
    <recommendedName>
        <fullName evidence="4">TPR-like protein</fullName>
    </recommendedName>
</protein>
<evidence type="ECO:0000256" key="1">
    <source>
        <dbReference type="SAM" id="MobiDB-lite"/>
    </source>
</evidence>
<organism evidence="2 3">
    <name type="scientific">Ceratobasidium theobromae</name>
    <dbReference type="NCBI Taxonomy" id="1582974"/>
    <lineage>
        <taxon>Eukaryota</taxon>
        <taxon>Fungi</taxon>
        <taxon>Dikarya</taxon>
        <taxon>Basidiomycota</taxon>
        <taxon>Agaricomycotina</taxon>
        <taxon>Agaricomycetes</taxon>
        <taxon>Cantharellales</taxon>
        <taxon>Ceratobasidiaceae</taxon>
        <taxon>Ceratobasidium</taxon>
    </lineage>
</organism>
<evidence type="ECO:0000313" key="2">
    <source>
        <dbReference type="EMBL" id="KAB5588945.1"/>
    </source>
</evidence>